<accession>A0ABV9TUG2</accession>
<evidence type="ECO:0000313" key="4">
    <source>
        <dbReference type="EMBL" id="MFC4907289.1"/>
    </source>
</evidence>
<dbReference type="CDD" id="cd00592">
    <property type="entry name" value="HTH_MerR-like"/>
    <property type="match status" value="1"/>
</dbReference>
<feature type="domain" description="HTH merR-type" evidence="3">
    <location>
        <begin position="21"/>
        <end position="83"/>
    </location>
</feature>
<dbReference type="RefSeq" id="WP_378253026.1">
    <property type="nucleotide sequence ID" value="NZ_JBHSIT010000002.1"/>
</dbReference>
<gene>
    <name evidence="4" type="ORF">ACFPCY_08160</name>
</gene>
<reference evidence="5" key="1">
    <citation type="journal article" date="2019" name="Int. J. Syst. Evol. Microbiol.">
        <title>The Global Catalogue of Microorganisms (GCM) 10K type strain sequencing project: providing services to taxonomists for standard genome sequencing and annotation.</title>
        <authorList>
            <consortium name="The Broad Institute Genomics Platform"/>
            <consortium name="The Broad Institute Genome Sequencing Center for Infectious Disease"/>
            <person name="Wu L."/>
            <person name="Ma J."/>
        </authorList>
    </citation>
    <scope>NUCLEOTIDE SEQUENCE [LARGE SCALE GENOMIC DNA]</scope>
    <source>
        <strain evidence="5">KLKA75</strain>
    </source>
</reference>
<dbReference type="InterPro" id="IPR000551">
    <property type="entry name" value="MerR-type_HTH_dom"/>
</dbReference>
<dbReference type="SMART" id="SM00422">
    <property type="entry name" value="HTH_MERR"/>
    <property type="match status" value="1"/>
</dbReference>
<dbReference type="PROSITE" id="PS50937">
    <property type="entry name" value="HTH_MERR_2"/>
    <property type="match status" value="1"/>
</dbReference>
<dbReference type="PANTHER" id="PTHR30204:SF89">
    <property type="entry name" value="HTH MERR-TYPE DOMAIN-CONTAINING PROTEIN"/>
    <property type="match status" value="1"/>
</dbReference>
<evidence type="ECO:0000313" key="5">
    <source>
        <dbReference type="Proteomes" id="UP001595872"/>
    </source>
</evidence>
<keyword evidence="5" id="KW-1185">Reference proteome</keyword>
<feature type="region of interest" description="Disordered" evidence="2">
    <location>
        <begin position="83"/>
        <end position="172"/>
    </location>
</feature>
<dbReference type="Proteomes" id="UP001595872">
    <property type="component" value="Unassembled WGS sequence"/>
</dbReference>
<dbReference type="SUPFAM" id="SSF46955">
    <property type="entry name" value="Putative DNA-binding domain"/>
    <property type="match status" value="1"/>
</dbReference>
<dbReference type="PANTHER" id="PTHR30204">
    <property type="entry name" value="REDOX-CYCLING DRUG-SENSING TRANSCRIPTIONAL ACTIVATOR SOXR"/>
    <property type="match status" value="1"/>
</dbReference>
<feature type="compositionally biased region" description="Basic and acidic residues" evidence="2">
    <location>
        <begin position="125"/>
        <end position="169"/>
    </location>
</feature>
<evidence type="ECO:0000256" key="2">
    <source>
        <dbReference type="SAM" id="MobiDB-lite"/>
    </source>
</evidence>
<evidence type="ECO:0000256" key="1">
    <source>
        <dbReference type="ARBA" id="ARBA00023125"/>
    </source>
</evidence>
<dbReference type="EMBL" id="JBHSIT010000002">
    <property type="protein sequence ID" value="MFC4907289.1"/>
    <property type="molecule type" value="Genomic_DNA"/>
</dbReference>
<comment type="caution">
    <text evidence="4">The sequence shown here is derived from an EMBL/GenBank/DDBJ whole genome shotgun (WGS) entry which is preliminary data.</text>
</comment>
<name>A0ABV9TUG2_9ACTN</name>
<dbReference type="Gene3D" id="1.10.1660.10">
    <property type="match status" value="1"/>
</dbReference>
<keyword evidence="1" id="KW-0238">DNA-binding</keyword>
<protein>
    <submittedName>
        <fullName evidence="4">MerR family transcriptional regulator</fullName>
    </submittedName>
</protein>
<organism evidence="4 5">
    <name type="scientific">Actinomadura gamaensis</name>
    <dbReference type="NCBI Taxonomy" id="1763541"/>
    <lineage>
        <taxon>Bacteria</taxon>
        <taxon>Bacillati</taxon>
        <taxon>Actinomycetota</taxon>
        <taxon>Actinomycetes</taxon>
        <taxon>Streptosporangiales</taxon>
        <taxon>Thermomonosporaceae</taxon>
        <taxon>Actinomadura</taxon>
    </lineage>
</organism>
<dbReference type="InterPro" id="IPR047057">
    <property type="entry name" value="MerR_fam"/>
</dbReference>
<proteinExistence type="predicted"/>
<sequence>MSAQAARALMTIGDVLGLLRAEFPDITISKIRFLEAEGLVEPQRSPSGYRKFGDADVARLRFVLTAQRDHYLPLRVIRQHLEALDRGESPPPLGTRHPAAPEPRAGDASDGRPSPDGRAVTGRPQDGRSADARHADARANDGRSLDGRFLDGRSPDGRSAEGRAADGARRPRTLVAADAGAGSAAEVRLTRRQLIDGASITEALLAQLEEYGLVRRSGTHYDGDALAVARAAAALGAFGFEARNLRAVKAAADRQVGLIEQLVAPQLRRRSPGAHEEAAATARQIAELSIRLHAALVSAGVRESLDP</sequence>
<dbReference type="Pfam" id="PF13411">
    <property type="entry name" value="MerR_1"/>
    <property type="match status" value="1"/>
</dbReference>
<feature type="compositionally biased region" description="Basic and acidic residues" evidence="2">
    <location>
        <begin position="104"/>
        <end position="115"/>
    </location>
</feature>
<dbReference type="InterPro" id="IPR009061">
    <property type="entry name" value="DNA-bd_dom_put_sf"/>
</dbReference>
<evidence type="ECO:0000259" key="3">
    <source>
        <dbReference type="PROSITE" id="PS50937"/>
    </source>
</evidence>